<organism evidence="5 6">
    <name type="scientific">Kineosporia succinea</name>
    <dbReference type="NCBI Taxonomy" id="84632"/>
    <lineage>
        <taxon>Bacteria</taxon>
        <taxon>Bacillati</taxon>
        <taxon>Actinomycetota</taxon>
        <taxon>Actinomycetes</taxon>
        <taxon>Kineosporiales</taxon>
        <taxon>Kineosporiaceae</taxon>
        <taxon>Kineosporia</taxon>
    </lineage>
</organism>
<evidence type="ECO:0000256" key="2">
    <source>
        <dbReference type="ARBA" id="ARBA00022729"/>
    </source>
</evidence>
<evidence type="ECO:0000313" key="6">
    <source>
        <dbReference type="Proteomes" id="UP001235712"/>
    </source>
</evidence>
<feature type="signal peptide" evidence="3">
    <location>
        <begin position="1"/>
        <end position="24"/>
    </location>
</feature>
<sequence length="366" mass="38725">MRKIVAGLVSAGLALALAACGSDAAPADSVYANQEAMVGISMPNETSERWINDGNQMADQFKAMGYQVDLKFAADDAAKQSSQLQAMIDEDAKLLVVSAFDGGALGDVLAKAAAKNIPVIAYDRLLTGTKDVSYQATFDNERVGVMQANLLVDKLKLGSGGNESAPKIELFAGSPTDSNAKSFYDGSMSVLKPYIRNGDVVVGSGETRFKPITTEKYDGKIAGERMTTILGKYYSDSDLVDGILSPYDGMTRGVIDALKADGYGTESKPLPVTSGQDAELDSVKSIIAGEQTATIFKDTRELAKVAVQQGNALLTGTTPIVNDTETYDNGVKTVPTYLLYPVAVDKSNYNTLLIKSGYLDAGELVG</sequence>
<keyword evidence="6" id="KW-1185">Reference proteome</keyword>
<evidence type="ECO:0000259" key="4">
    <source>
        <dbReference type="Pfam" id="PF13407"/>
    </source>
</evidence>
<dbReference type="EMBL" id="JAUSQZ010000001">
    <property type="protein sequence ID" value="MDP9826981.1"/>
    <property type="molecule type" value="Genomic_DNA"/>
</dbReference>
<evidence type="ECO:0000313" key="5">
    <source>
        <dbReference type="EMBL" id="MDP9826981.1"/>
    </source>
</evidence>
<protein>
    <submittedName>
        <fullName evidence="5">Multiple sugar transport system substrate-binding protein</fullName>
    </submittedName>
</protein>
<comment type="subcellular location">
    <subcellularLocation>
        <location evidence="1">Cell envelope</location>
    </subcellularLocation>
</comment>
<dbReference type="PANTHER" id="PTHR30036">
    <property type="entry name" value="D-XYLOSE-BINDING PERIPLASMIC PROTEIN"/>
    <property type="match status" value="1"/>
</dbReference>
<dbReference type="SUPFAM" id="SSF53822">
    <property type="entry name" value="Periplasmic binding protein-like I"/>
    <property type="match status" value="1"/>
</dbReference>
<reference evidence="5 6" key="1">
    <citation type="submission" date="2023-07" db="EMBL/GenBank/DDBJ databases">
        <title>Sequencing the genomes of 1000 actinobacteria strains.</title>
        <authorList>
            <person name="Klenk H.-P."/>
        </authorList>
    </citation>
    <scope>NUCLEOTIDE SEQUENCE [LARGE SCALE GENOMIC DNA]</scope>
    <source>
        <strain evidence="5 6">DSM 44388</strain>
    </source>
</reference>
<dbReference type="Gene3D" id="3.40.50.2300">
    <property type="match status" value="2"/>
</dbReference>
<name>A0ABT9P338_9ACTN</name>
<dbReference type="Pfam" id="PF13407">
    <property type="entry name" value="Peripla_BP_4"/>
    <property type="match status" value="1"/>
</dbReference>
<accession>A0ABT9P338</accession>
<keyword evidence="2 3" id="KW-0732">Signal</keyword>
<keyword evidence="5" id="KW-0762">Sugar transport</keyword>
<feature type="chain" id="PRO_5046784504" evidence="3">
    <location>
        <begin position="25"/>
        <end position="366"/>
    </location>
</feature>
<keyword evidence="5" id="KW-0813">Transport</keyword>
<comment type="caution">
    <text evidence="5">The sequence shown here is derived from an EMBL/GenBank/DDBJ whole genome shotgun (WGS) entry which is preliminary data.</text>
</comment>
<proteinExistence type="predicted"/>
<dbReference type="Proteomes" id="UP001235712">
    <property type="component" value="Unassembled WGS sequence"/>
</dbReference>
<gene>
    <name evidence="5" type="ORF">J2S57_002730</name>
</gene>
<evidence type="ECO:0000256" key="3">
    <source>
        <dbReference type="SAM" id="SignalP"/>
    </source>
</evidence>
<dbReference type="PANTHER" id="PTHR30036:SF1">
    <property type="entry name" value="D-XYLOSE-BINDING PERIPLASMIC PROTEIN"/>
    <property type="match status" value="1"/>
</dbReference>
<evidence type="ECO:0000256" key="1">
    <source>
        <dbReference type="ARBA" id="ARBA00004196"/>
    </source>
</evidence>
<dbReference type="RefSeq" id="WP_307242410.1">
    <property type="nucleotide sequence ID" value="NZ_JAUSQZ010000001.1"/>
</dbReference>
<dbReference type="InterPro" id="IPR050555">
    <property type="entry name" value="Bact_Solute-Bind_Prot2"/>
</dbReference>
<dbReference type="CDD" id="cd19994">
    <property type="entry name" value="PBP1_ChvE"/>
    <property type="match status" value="1"/>
</dbReference>
<feature type="domain" description="Periplasmic binding protein" evidence="4">
    <location>
        <begin position="38"/>
        <end position="317"/>
    </location>
</feature>
<dbReference type="PROSITE" id="PS51257">
    <property type="entry name" value="PROKAR_LIPOPROTEIN"/>
    <property type="match status" value="1"/>
</dbReference>
<dbReference type="InterPro" id="IPR028082">
    <property type="entry name" value="Peripla_BP_I"/>
</dbReference>
<dbReference type="InterPro" id="IPR025997">
    <property type="entry name" value="SBP_2_dom"/>
</dbReference>